<dbReference type="EMBL" id="FJOG01000023">
    <property type="protein sequence ID" value="CZR63204.1"/>
    <property type="molecule type" value="Genomic_DNA"/>
</dbReference>
<name>A0A1L7XDU8_9HELO</name>
<protein>
    <recommendedName>
        <fullName evidence="4">Leucine Rich Repeat domain protein</fullName>
    </recommendedName>
</protein>
<dbReference type="Proteomes" id="UP000184330">
    <property type="component" value="Unassembled WGS sequence"/>
</dbReference>
<dbReference type="Gene3D" id="3.80.10.10">
    <property type="entry name" value="Ribonuclease Inhibitor"/>
    <property type="match status" value="1"/>
</dbReference>
<dbReference type="STRING" id="576137.A0A1L7XDU8"/>
<evidence type="ECO:0000256" key="1">
    <source>
        <dbReference type="SAM" id="MobiDB-lite"/>
    </source>
</evidence>
<dbReference type="AlphaFoldDB" id="A0A1L7XDU8"/>
<sequence length="801" mass="90042">MAFAPPSYQAAAYRQLWSIIAPYVQDHDLYSACLVSRQFHQAFAPRLWGSPASRFGSDSDTVYLSLTRFKRLLSRARLDVRRLAHTLHIPPADTEFYGGPQPGWLRDILDRLPALQALIVSDLSFFDHESLQTIHSSCQYHTKYPLKLLVASGCPNTTASSLTMALSHFPELIYLDLSGAVGARSPYVLRQIGTLHNLRVLKMRNCGLRDDDVDHLTFTKNLRSLDLTQNFLTQRGVYKLSVLLPTPANLRRDTVDSLNPASPFARRYSGIPLPTRVLEQGVDTFVANRLMSSMDGEHAIQEGLPKSFSHLYLASNYVSIDALSRLIERPDLQYLDAGSLSLNIGHDMLSPRSGRSSSARFSNPPEIETLSPSLFTHAFQNLRSLRIHYSVITSRPFSGKDQAVEEQCFELHGEDLRYELDSTPMLKPGTFFELEDTSRNVTPEPDSIAEASEEAEAEAEAAETENTKEIHATFESPDDVGKFNPTAPIEIKGTTSVTRKENPRSVSHITRKAAPPRISVSAHTNNLSDDYIVSPVASVPEGPERFKYKYQAAPEKPWQEALSRPKPTTPREIVEEVTQRKHRIEARERHPGRFKPSMLPNLKTLTLTDIPSTTRRRQVTDVLAVFIQECAEEEELARLEEKARQRPGYQYQANYSEGIFKLSRLVLETTSLPDPILPSKFPHLQTANTTRAKRNSFTKSSTEDADSEHFISKTETDFSFFGEDDGGLLVSEGRIDAPMNFDDGLMTEVADDGHLIDVVSELASFRRERKKRFEAGERFGGDEVEKALLGHWRGEIKIVRG</sequence>
<organism evidence="2 3">
    <name type="scientific">Phialocephala subalpina</name>
    <dbReference type="NCBI Taxonomy" id="576137"/>
    <lineage>
        <taxon>Eukaryota</taxon>
        <taxon>Fungi</taxon>
        <taxon>Dikarya</taxon>
        <taxon>Ascomycota</taxon>
        <taxon>Pezizomycotina</taxon>
        <taxon>Leotiomycetes</taxon>
        <taxon>Helotiales</taxon>
        <taxon>Mollisiaceae</taxon>
        <taxon>Phialocephala</taxon>
        <taxon>Phialocephala fortinii species complex</taxon>
    </lineage>
</organism>
<reference evidence="2 3" key="1">
    <citation type="submission" date="2016-03" db="EMBL/GenBank/DDBJ databases">
        <authorList>
            <person name="Ploux O."/>
        </authorList>
    </citation>
    <scope>NUCLEOTIDE SEQUENCE [LARGE SCALE GENOMIC DNA]</scope>
    <source>
        <strain evidence="2 3">UAMH 11012</strain>
    </source>
</reference>
<dbReference type="SUPFAM" id="SSF52047">
    <property type="entry name" value="RNI-like"/>
    <property type="match status" value="1"/>
</dbReference>
<proteinExistence type="predicted"/>
<evidence type="ECO:0000313" key="3">
    <source>
        <dbReference type="Proteomes" id="UP000184330"/>
    </source>
</evidence>
<evidence type="ECO:0008006" key="4">
    <source>
        <dbReference type="Google" id="ProtNLM"/>
    </source>
</evidence>
<feature type="region of interest" description="Disordered" evidence="1">
    <location>
        <begin position="435"/>
        <end position="522"/>
    </location>
</feature>
<feature type="compositionally biased region" description="Acidic residues" evidence="1">
    <location>
        <begin position="451"/>
        <end position="463"/>
    </location>
</feature>
<keyword evidence="3" id="KW-1185">Reference proteome</keyword>
<accession>A0A1L7XDU8</accession>
<dbReference type="InterPro" id="IPR032675">
    <property type="entry name" value="LRR_dom_sf"/>
</dbReference>
<evidence type="ECO:0000313" key="2">
    <source>
        <dbReference type="EMBL" id="CZR63204.1"/>
    </source>
</evidence>
<gene>
    <name evidence="2" type="ORF">PAC_13101</name>
</gene>
<dbReference type="OrthoDB" id="408631at2759"/>